<comment type="caution">
    <text evidence="1">The sequence shown here is derived from an EMBL/GenBank/DDBJ whole genome shotgun (WGS) entry which is preliminary data.</text>
</comment>
<sequence>MYAGDLFLALADQGRLVLDADEAEEIIAGLERTLEALAARVRLLDAWRSGLADAYGMPQPVIDAVFAEQLAPGRTDEAIRELPKYVEALRRATRRPA</sequence>
<evidence type="ECO:0000313" key="2">
    <source>
        <dbReference type="Proteomes" id="UP000652013"/>
    </source>
</evidence>
<organism evidence="1 2">
    <name type="scientific">Spirilliplanes yamanashiensis</name>
    <dbReference type="NCBI Taxonomy" id="42233"/>
    <lineage>
        <taxon>Bacteria</taxon>
        <taxon>Bacillati</taxon>
        <taxon>Actinomycetota</taxon>
        <taxon>Actinomycetes</taxon>
        <taxon>Micromonosporales</taxon>
        <taxon>Micromonosporaceae</taxon>
        <taxon>Spirilliplanes</taxon>
    </lineage>
</organism>
<protein>
    <submittedName>
        <fullName evidence="1">Uncharacterized protein</fullName>
    </submittedName>
</protein>
<name>A0A8J4DK06_9ACTN</name>
<gene>
    <name evidence="1" type="ORF">Sya03_32060</name>
</gene>
<proteinExistence type="predicted"/>
<dbReference type="EMBL" id="BOOY01000025">
    <property type="protein sequence ID" value="GIJ03854.1"/>
    <property type="molecule type" value="Genomic_DNA"/>
</dbReference>
<evidence type="ECO:0000313" key="1">
    <source>
        <dbReference type="EMBL" id="GIJ03854.1"/>
    </source>
</evidence>
<keyword evidence="2" id="KW-1185">Reference proteome</keyword>
<dbReference type="Proteomes" id="UP000652013">
    <property type="component" value="Unassembled WGS sequence"/>
</dbReference>
<dbReference type="AlphaFoldDB" id="A0A8J4DK06"/>
<reference evidence="1" key="1">
    <citation type="submission" date="2021-01" db="EMBL/GenBank/DDBJ databases">
        <title>Whole genome shotgun sequence of Spirilliplanes yamanashiensis NBRC 15828.</title>
        <authorList>
            <person name="Komaki H."/>
            <person name="Tamura T."/>
        </authorList>
    </citation>
    <scope>NUCLEOTIDE SEQUENCE</scope>
    <source>
        <strain evidence="1">NBRC 15828</strain>
    </source>
</reference>
<dbReference type="RefSeq" id="WP_203939112.1">
    <property type="nucleotide sequence ID" value="NZ_BAAAGJ010000002.1"/>
</dbReference>
<accession>A0A8J4DK06</accession>